<dbReference type="InterPro" id="IPR018060">
    <property type="entry name" value="HTH_AraC"/>
</dbReference>
<reference evidence="1 2" key="1">
    <citation type="submission" date="2018-08" db="EMBL/GenBank/DDBJ databases">
        <title>A genome reference for cultivated species of the human gut microbiota.</title>
        <authorList>
            <person name="Zou Y."/>
            <person name="Xue W."/>
            <person name="Luo G."/>
        </authorList>
    </citation>
    <scope>NUCLEOTIDE SEQUENCE [LARGE SCALE GENOMIC DNA]</scope>
    <source>
        <strain evidence="1 2">AF48-16</strain>
    </source>
</reference>
<comment type="caution">
    <text evidence="1">The sequence shown here is derived from an EMBL/GenBank/DDBJ whole genome shotgun (WGS) entry which is preliminary data.</text>
</comment>
<evidence type="ECO:0000313" key="1">
    <source>
        <dbReference type="EMBL" id="RHK05378.1"/>
    </source>
</evidence>
<dbReference type="PROSITE" id="PS00041">
    <property type="entry name" value="HTH_ARAC_FAMILY_1"/>
    <property type="match status" value="1"/>
</dbReference>
<dbReference type="InterPro" id="IPR003313">
    <property type="entry name" value="AraC-bd"/>
</dbReference>
<dbReference type="Pfam" id="PF12833">
    <property type="entry name" value="HTH_18"/>
    <property type="match status" value="1"/>
</dbReference>
<evidence type="ECO:0000313" key="2">
    <source>
        <dbReference type="Proteomes" id="UP000286288"/>
    </source>
</evidence>
<proteinExistence type="predicted"/>
<dbReference type="AlphaFoldDB" id="A0A415EQ67"/>
<organism evidence="1 2">
    <name type="scientific">Enterococcus casseliflavus</name>
    <name type="common">Enterococcus flavescens</name>
    <dbReference type="NCBI Taxonomy" id="37734"/>
    <lineage>
        <taxon>Bacteria</taxon>
        <taxon>Bacillati</taxon>
        <taxon>Bacillota</taxon>
        <taxon>Bacilli</taxon>
        <taxon>Lactobacillales</taxon>
        <taxon>Enterococcaceae</taxon>
        <taxon>Enterococcus</taxon>
    </lineage>
</organism>
<dbReference type="SUPFAM" id="SSF46689">
    <property type="entry name" value="Homeodomain-like"/>
    <property type="match status" value="2"/>
</dbReference>
<accession>A0A415EQ67</accession>
<dbReference type="SUPFAM" id="SSF51215">
    <property type="entry name" value="Regulatory protein AraC"/>
    <property type="match status" value="1"/>
</dbReference>
<dbReference type="GO" id="GO:0003700">
    <property type="term" value="F:DNA-binding transcription factor activity"/>
    <property type="evidence" value="ECO:0007669"/>
    <property type="project" value="InterPro"/>
</dbReference>
<dbReference type="Gene3D" id="2.60.120.10">
    <property type="entry name" value="Jelly Rolls"/>
    <property type="match status" value="1"/>
</dbReference>
<dbReference type="PROSITE" id="PS01124">
    <property type="entry name" value="HTH_ARAC_FAMILY_2"/>
    <property type="match status" value="1"/>
</dbReference>
<dbReference type="InterPro" id="IPR009057">
    <property type="entry name" value="Homeodomain-like_sf"/>
</dbReference>
<dbReference type="InterPro" id="IPR037923">
    <property type="entry name" value="HTH-like"/>
</dbReference>
<dbReference type="RefSeq" id="WP_074932463.1">
    <property type="nucleotide sequence ID" value="NZ_FOMP01000001.1"/>
</dbReference>
<dbReference type="GO" id="GO:0043565">
    <property type="term" value="F:sequence-specific DNA binding"/>
    <property type="evidence" value="ECO:0007669"/>
    <property type="project" value="InterPro"/>
</dbReference>
<dbReference type="InterPro" id="IPR018062">
    <property type="entry name" value="HTH_AraC-typ_CS"/>
</dbReference>
<dbReference type="InterPro" id="IPR014710">
    <property type="entry name" value="RmlC-like_jellyroll"/>
</dbReference>
<dbReference type="PANTHER" id="PTHR43280:SF28">
    <property type="entry name" value="HTH-TYPE TRANSCRIPTIONAL ACTIVATOR RHAS"/>
    <property type="match status" value="1"/>
</dbReference>
<name>A0A415EQ67_ENTCA</name>
<protein>
    <submittedName>
        <fullName evidence="1">AraC family transcriptional regulator</fullName>
    </submittedName>
</protein>
<dbReference type="Gene3D" id="1.10.10.60">
    <property type="entry name" value="Homeodomain-like"/>
    <property type="match status" value="2"/>
</dbReference>
<dbReference type="PANTHER" id="PTHR43280">
    <property type="entry name" value="ARAC-FAMILY TRANSCRIPTIONAL REGULATOR"/>
    <property type="match status" value="1"/>
</dbReference>
<dbReference type="Proteomes" id="UP000286288">
    <property type="component" value="Unassembled WGS sequence"/>
</dbReference>
<dbReference type="SMART" id="SM00342">
    <property type="entry name" value="HTH_ARAC"/>
    <property type="match status" value="1"/>
</dbReference>
<dbReference type="Pfam" id="PF02311">
    <property type="entry name" value="AraC_binding"/>
    <property type="match status" value="1"/>
</dbReference>
<sequence>MYFERTEENEETTKHTTTNRSFAIYQRCLQQKRGDQLPLHWHDELQIVWVEEGSFVYTIDDEQILLSKNEAIIINSRVLHGAVLASENVRYCCFDFSSGFIADPVFKEAIEQLVHDRTRSYRRLTLTAQHQAFVQTVRLPLLIEQRFTLYELFLAALSQLMAARPASPKKETIYLMLAFVHEHYQEPLTVPAIAKAAAINTRTCTALFRQYTTLTPINYLIDYRLSQAKNLLIETDEPISTICYHVGFNHLSYFSKRFQRKFGLTPLQYRKTYREDDRN</sequence>
<gene>
    <name evidence="1" type="ORF">DW084_13940</name>
</gene>
<dbReference type="PRINTS" id="PR00032">
    <property type="entry name" value="HTHARAC"/>
</dbReference>
<dbReference type="EMBL" id="QRMZ01000020">
    <property type="protein sequence ID" value="RHK05378.1"/>
    <property type="molecule type" value="Genomic_DNA"/>
</dbReference>
<dbReference type="InterPro" id="IPR020449">
    <property type="entry name" value="Tscrpt_reg_AraC-type_HTH"/>
</dbReference>